<dbReference type="Proteomes" id="UP000037425">
    <property type="component" value="Unassembled WGS sequence"/>
</dbReference>
<evidence type="ECO:0000313" key="2">
    <source>
        <dbReference type="Proteomes" id="UP000037425"/>
    </source>
</evidence>
<dbReference type="AlphaFoldDB" id="A0A0L8BRQ3"/>
<sequence>MKINEALLNSYLQSVVNEPTDVTRAHDRQARFIENAYDRYILKLGEHSFLAIVVKDAREFTPAVFRKHLKALKQSQPMDWVLVFEDLPPYVAHRLRAYNIPFMVPFQQLYWPFIGHVVSSRAERTAPARLVEKLTPASQGAVIATLTGKLPSPVSVTEIAAALELSKMSASRIADELVAAGIAEDSRVGRERMLTLPNGTELWETALPYLTSPVRQSFFVSLDDVPSERRLQAGETGLAAKTMLAPPTIPTFATGRDFANDLQSRALNNVDDGDEVCLVEKWKYDPRTTADGNVVDRFSLYLSLRDRPDERIQITLEELMEQYFDSRHQPIQNPFRRPF</sequence>
<protein>
    <submittedName>
        <fullName evidence="1">Uncharacterized protein</fullName>
    </submittedName>
</protein>
<organism evidence="1 2">
    <name type="scientific">Ensifer adhaerens</name>
    <name type="common">Sinorhizobium morelense</name>
    <dbReference type="NCBI Taxonomy" id="106592"/>
    <lineage>
        <taxon>Bacteria</taxon>
        <taxon>Pseudomonadati</taxon>
        <taxon>Pseudomonadota</taxon>
        <taxon>Alphaproteobacteria</taxon>
        <taxon>Hyphomicrobiales</taxon>
        <taxon>Rhizobiaceae</taxon>
        <taxon>Sinorhizobium/Ensifer group</taxon>
        <taxon>Ensifer</taxon>
    </lineage>
</organism>
<dbReference type="GO" id="GO:0006355">
    <property type="term" value="P:regulation of DNA-templated transcription"/>
    <property type="evidence" value="ECO:0007669"/>
    <property type="project" value="UniProtKB-ARBA"/>
</dbReference>
<dbReference type="CDD" id="cd00090">
    <property type="entry name" value="HTH_ARSR"/>
    <property type="match status" value="1"/>
</dbReference>
<dbReference type="InterPro" id="IPR036390">
    <property type="entry name" value="WH_DNA-bd_sf"/>
</dbReference>
<dbReference type="InterPro" id="IPR036388">
    <property type="entry name" value="WH-like_DNA-bd_sf"/>
</dbReference>
<comment type="caution">
    <text evidence="1">The sequence shown here is derived from an EMBL/GenBank/DDBJ whole genome shotgun (WGS) entry which is preliminary data.</text>
</comment>
<dbReference type="OrthoDB" id="8453791at2"/>
<dbReference type="EMBL" id="LGAP01000012">
    <property type="protein sequence ID" value="KOF17220.1"/>
    <property type="molecule type" value="Genomic_DNA"/>
</dbReference>
<reference evidence="2" key="1">
    <citation type="submission" date="2015-07" db="EMBL/GenBank/DDBJ databases">
        <title>Whole genome sequence of an Ensifer adhaerens strain isolated from a cave pool in the Wind Cave National Park.</title>
        <authorList>
            <person name="Eng W.W.H."/>
            <person name="Gan H.M."/>
            <person name="Barton H.A."/>
            <person name="Savka M.A."/>
        </authorList>
    </citation>
    <scope>NUCLEOTIDE SEQUENCE [LARGE SCALE GENOMIC DNA]</scope>
    <source>
        <strain evidence="2">SD006</strain>
    </source>
</reference>
<accession>A0A0L8BRQ3</accession>
<dbReference type="SUPFAM" id="SSF46785">
    <property type="entry name" value="Winged helix' DNA-binding domain"/>
    <property type="match status" value="1"/>
</dbReference>
<evidence type="ECO:0000313" key="1">
    <source>
        <dbReference type="EMBL" id="KOF17220.1"/>
    </source>
</evidence>
<proteinExistence type="predicted"/>
<dbReference type="Gene3D" id="1.10.10.10">
    <property type="entry name" value="Winged helix-like DNA-binding domain superfamily/Winged helix DNA-binding domain"/>
    <property type="match status" value="1"/>
</dbReference>
<dbReference type="RefSeq" id="WP_053250301.1">
    <property type="nucleotide sequence ID" value="NZ_LGAP01000012.1"/>
</dbReference>
<name>A0A0L8BRQ3_ENSAD</name>
<dbReference type="PATRIC" id="fig|106592.7.peg.1530"/>
<gene>
    <name evidence="1" type="ORF">AC244_18650</name>
</gene>
<dbReference type="InterPro" id="IPR011991">
    <property type="entry name" value="ArsR-like_HTH"/>
</dbReference>